<evidence type="ECO:0000256" key="3">
    <source>
        <dbReference type="ARBA" id="ARBA00023163"/>
    </source>
</evidence>
<gene>
    <name evidence="6" type="ORF">GCM10009098_17610</name>
</gene>
<dbReference type="InterPro" id="IPR050109">
    <property type="entry name" value="HTH-type_TetR-like_transc_reg"/>
</dbReference>
<name>A0ABN1DRL2_9GAMM</name>
<evidence type="ECO:0000313" key="7">
    <source>
        <dbReference type="Proteomes" id="UP001501169"/>
    </source>
</evidence>
<keyword evidence="3" id="KW-0804">Transcription</keyword>
<keyword evidence="1" id="KW-0805">Transcription regulation</keyword>
<protein>
    <submittedName>
        <fullName evidence="6">TetR/AcrR family transcriptional regulator</fullName>
    </submittedName>
</protein>
<evidence type="ECO:0000256" key="4">
    <source>
        <dbReference type="PROSITE-ProRule" id="PRU00335"/>
    </source>
</evidence>
<feature type="DNA-binding region" description="H-T-H motif" evidence="4">
    <location>
        <begin position="37"/>
        <end position="56"/>
    </location>
</feature>
<dbReference type="Proteomes" id="UP001501169">
    <property type="component" value="Unassembled WGS sequence"/>
</dbReference>
<keyword evidence="7" id="KW-1185">Reference proteome</keyword>
<dbReference type="EMBL" id="BAAAEO010000002">
    <property type="protein sequence ID" value="GAA0550373.1"/>
    <property type="molecule type" value="Genomic_DNA"/>
</dbReference>
<evidence type="ECO:0000313" key="6">
    <source>
        <dbReference type="EMBL" id="GAA0550373.1"/>
    </source>
</evidence>
<evidence type="ECO:0000256" key="1">
    <source>
        <dbReference type="ARBA" id="ARBA00023015"/>
    </source>
</evidence>
<dbReference type="Pfam" id="PF00440">
    <property type="entry name" value="TetR_N"/>
    <property type="match status" value="1"/>
</dbReference>
<organism evidence="6 7">
    <name type="scientific">Rheinheimera aquimaris</name>
    <dbReference type="NCBI Taxonomy" id="412437"/>
    <lineage>
        <taxon>Bacteria</taxon>
        <taxon>Pseudomonadati</taxon>
        <taxon>Pseudomonadota</taxon>
        <taxon>Gammaproteobacteria</taxon>
        <taxon>Chromatiales</taxon>
        <taxon>Chromatiaceae</taxon>
        <taxon>Rheinheimera</taxon>
    </lineage>
</organism>
<accession>A0ABN1DRL2</accession>
<sequence length="215" mass="23304">MANASGRPLSADDTQSRERLLCAARGQFSKRGYAATTTRDIARVAGINPAMIRYYFNNKAGLFQAVLHETIQPMLSLMHSAPMQSEQPDMLALVQQYHRMMAPYPELPRMIFRALHNPASAEYQMVNDTFNSVIRSAVEHLLAQMAKGAAQASAAQRQALVISALALAVFPFLIPDVVRQILQFSATPDELAAIASCAAPLFACAVSDTAGGQHA</sequence>
<reference evidence="6 7" key="1">
    <citation type="journal article" date="2019" name="Int. J. Syst. Evol. Microbiol.">
        <title>The Global Catalogue of Microorganisms (GCM) 10K type strain sequencing project: providing services to taxonomists for standard genome sequencing and annotation.</title>
        <authorList>
            <consortium name="The Broad Institute Genomics Platform"/>
            <consortium name="The Broad Institute Genome Sequencing Center for Infectious Disease"/>
            <person name="Wu L."/>
            <person name="Ma J."/>
        </authorList>
    </citation>
    <scope>NUCLEOTIDE SEQUENCE [LARGE SCALE GENOMIC DNA]</scope>
    <source>
        <strain evidence="6 7">JCM 14331</strain>
    </source>
</reference>
<dbReference type="Gene3D" id="1.10.357.10">
    <property type="entry name" value="Tetracycline Repressor, domain 2"/>
    <property type="match status" value="1"/>
</dbReference>
<dbReference type="SUPFAM" id="SSF46689">
    <property type="entry name" value="Homeodomain-like"/>
    <property type="match status" value="1"/>
</dbReference>
<dbReference type="PRINTS" id="PR00455">
    <property type="entry name" value="HTHTETR"/>
</dbReference>
<dbReference type="RefSeq" id="WP_226766697.1">
    <property type="nucleotide sequence ID" value="NZ_BAAAEO010000002.1"/>
</dbReference>
<feature type="domain" description="HTH tetR-type" evidence="5">
    <location>
        <begin position="14"/>
        <end position="74"/>
    </location>
</feature>
<keyword evidence="2 4" id="KW-0238">DNA-binding</keyword>
<proteinExistence type="predicted"/>
<evidence type="ECO:0000256" key="2">
    <source>
        <dbReference type="ARBA" id="ARBA00023125"/>
    </source>
</evidence>
<comment type="caution">
    <text evidence="6">The sequence shown here is derived from an EMBL/GenBank/DDBJ whole genome shotgun (WGS) entry which is preliminary data.</text>
</comment>
<dbReference type="PROSITE" id="PS50977">
    <property type="entry name" value="HTH_TETR_2"/>
    <property type="match status" value="1"/>
</dbReference>
<dbReference type="InterPro" id="IPR023772">
    <property type="entry name" value="DNA-bd_HTH_TetR-type_CS"/>
</dbReference>
<dbReference type="InterPro" id="IPR001647">
    <property type="entry name" value="HTH_TetR"/>
</dbReference>
<dbReference type="PANTHER" id="PTHR30055:SF234">
    <property type="entry name" value="HTH-TYPE TRANSCRIPTIONAL REGULATOR BETI"/>
    <property type="match status" value="1"/>
</dbReference>
<dbReference type="InterPro" id="IPR009057">
    <property type="entry name" value="Homeodomain-like_sf"/>
</dbReference>
<evidence type="ECO:0000259" key="5">
    <source>
        <dbReference type="PROSITE" id="PS50977"/>
    </source>
</evidence>
<dbReference type="PROSITE" id="PS01081">
    <property type="entry name" value="HTH_TETR_1"/>
    <property type="match status" value="1"/>
</dbReference>
<dbReference type="PANTHER" id="PTHR30055">
    <property type="entry name" value="HTH-TYPE TRANSCRIPTIONAL REGULATOR RUTR"/>
    <property type="match status" value="1"/>
</dbReference>